<dbReference type="Proteomes" id="UP000095287">
    <property type="component" value="Unplaced"/>
</dbReference>
<sequence length="282" mass="33068">MQPMERELTPRTSRGITFVDYIRPIGHPSYRPTMSPLFNFVAKKISSENLSIDLDSLPKPALINYQKCEKILWFHSYFPKLPAIPDECFVFAKDVPINLPRTFERAEKVMDPVYIFMYYIEMGNVAALKPFWHRLDDQQKARVSTFDDKMVQFFAEYLETGVRPSMHELFNLYREAKTRNFNISAVLFKMGPIPFRMVVLLDEFHNTLVCPDDDWEANCGHLAGLLTFKDFVIDFNRVLPSYLVVLEDALRLRYTRFVMLPTKCRIPEVEDFVARRIGPRVC</sequence>
<evidence type="ECO:0000313" key="2">
    <source>
        <dbReference type="WBParaSite" id="L893_g15308.t1"/>
    </source>
</evidence>
<proteinExistence type="predicted"/>
<reference evidence="2" key="1">
    <citation type="submission" date="2016-11" db="UniProtKB">
        <authorList>
            <consortium name="WormBaseParasite"/>
        </authorList>
    </citation>
    <scope>IDENTIFICATION</scope>
</reference>
<evidence type="ECO:0000313" key="1">
    <source>
        <dbReference type="Proteomes" id="UP000095287"/>
    </source>
</evidence>
<accession>A0A1I7YDX4</accession>
<keyword evidence="1" id="KW-1185">Reference proteome</keyword>
<protein>
    <submittedName>
        <fullName evidence="2">Uncharacterized protein</fullName>
    </submittedName>
</protein>
<name>A0A1I7YDX4_9BILA</name>
<organism evidence="1 2">
    <name type="scientific">Steinernema glaseri</name>
    <dbReference type="NCBI Taxonomy" id="37863"/>
    <lineage>
        <taxon>Eukaryota</taxon>
        <taxon>Metazoa</taxon>
        <taxon>Ecdysozoa</taxon>
        <taxon>Nematoda</taxon>
        <taxon>Chromadorea</taxon>
        <taxon>Rhabditida</taxon>
        <taxon>Tylenchina</taxon>
        <taxon>Panagrolaimomorpha</taxon>
        <taxon>Strongyloidoidea</taxon>
        <taxon>Steinernematidae</taxon>
        <taxon>Steinernema</taxon>
    </lineage>
</organism>
<dbReference type="WBParaSite" id="L893_g15308.t1">
    <property type="protein sequence ID" value="L893_g15308.t1"/>
    <property type="gene ID" value="L893_g15308"/>
</dbReference>
<dbReference type="AlphaFoldDB" id="A0A1I7YDX4"/>